<proteinExistence type="predicted"/>
<organism evidence="2 3">
    <name type="scientific">Streptomyces bottropensis ATCC 25435</name>
    <dbReference type="NCBI Taxonomy" id="1054862"/>
    <lineage>
        <taxon>Bacteria</taxon>
        <taxon>Bacillati</taxon>
        <taxon>Actinomycetota</taxon>
        <taxon>Actinomycetes</taxon>
        <taxon>Kitasatosporales</taxon>
        <taxon>Streptomycetaceae</taxon>
        <taxon>Streptomyces</taxon>
    </lineage>
</organism>
<accession>M3EQH5</accession>
<evidence type="ECO:0000313" key="3">
    <source>
        <dbReference type="Proteomes" id="UP000030760"/>
    </source>
</evidence>
<protein>
    <submittedName>
        <fullName evidence="2">Uncharacterized protein</fullName>
    </submittedName>
</protein>
<sequence length="37" mass="3725">MNALGSPTGGDLVLNSCTTEPAGGERHRAAKAETSPK</sequence>
<feature type="compositionally biased region" description="Basic and acidic residues" evidence="1">
    <location>
        <begin position="23"/>
        <end position="37"/>
    </location>
</feature>
<evidence type="ECO:0000256" key="1">
    <source>
        <dbReference type="SAM" id="MobiDB-lite"/>
    </source>
</evidence>
<evidence type="ECO:0000313" key="2">
    <source>
        <dbReference type="EMBL" id="EMF51293.1"/>
    </source>
</evidence>
<name>M3EQH5_9ACTN</name>
<gene>
    <name evidence="2" type="ORF">SBD_6998</name>
</gene>
<feature type="region of interest" description="Disordered" evidence="1">
    <location>
        <begin position="1"/>
        <end position="37"/>
    </location>
</feature>
<dbReference type="Proteomes" id="UP000030760">
    <property type="component" value="Unassembled WGS sequence"/>
</dbReference>
<reference evidence="3" key="1">
    <citation type="journal article" date="2013" name="Genome Announc.">
        <title>Draft Genome Sequence of Streptomyces bottropensis ATCC 25435, a Bottromycin-Producing Actinomycete.</title>
        <authorList>
            <person name="Zhang H."/>
            <person name="Zhou W."/>
            <person name="Zhuang Y."/>
            <person name="Liang X."/>
            <person name="Liu T."/>
        </authorList>
    </citation>
    <scope>NUCLEOTIDE SEQUENCE [LARGE SCALE GENOMIC DNA]</scope>
    <source>
        <strain evidence="3">ATCC 25435</strain>
    </source>
</reference>
<dbReference type="AlphaFoldDB" id="M3EQH5"/>
<dbReference type="EMBL" id="KB405096">
    <property type="protein sequence ID" value="EMF51293.1"/>
    <property type="molecule type" value="Genomic_DNA"/>
</dbReference>